<dbReference type="SUPFAM" id="SSF52317">
    <property type="entry name" value="Class I glutamine amidotransferase-like"/>
    <property type="match status" value="1"/>
</dbReference>
<organism evidence="3 4">
    <name type="scientific">Reichenbachiella agariperforans</name>
    <dbReference type="NCBI Taxonomy" id="156994"/>
    <lineage>
        <taxon>Bacteria</taxon>
        <taxon>Pseudomonadati</taxon>
        <taxon>Bacteroidota</taxon>
        <taxon>Cytophagia</taxon>
        <taxon>Cytophagales</taxon>
        <taxon>Reichenbachiellaceae</taxon>
        <taxon>Reichenbachiella</taxon>
    </lineage>
</organism>
<dbReference type="STRING" id="156994.SAMN04488028_109133"/>
<proteinExistence type="predicted"/>
<dbReference type="AlphaFoldDB" id="A0A1M6VPL6"/>
<dbReference type="GO" id="GO:0005829">
    <property type="term" value="C:cytosol"/>
    <property type="evidence" value="ECO:0007669"/>
    <property type="project" value="TreeGrafter"/>
</dbReference>
<dbReference type="NCBIfam" id="TIGR00566">
    <property type="entry name" value="trpG_papA"/>
    <property type="match status" value="1"/>
</dbReference>
<dbReference type="InterPro" id="IPR029062">
    <property type="entry name" value="Class_I_gatase-like"/>
</dbReference>
<name>A0A1M6VPL6_REIAG</name>
<gene>
    <name evidence="3" type="ORF">SAMN04488028_109133</name>
</gene>
<evidence type="ECO:0000259" key="2">
    <source>
        <dbReference type="Pfam" id="PF00117"/>
    </source>
</evidence>
<reference evidence="4" key="1">
    <citation type="submission" date="2016-11" db="EMBL/GenBank/DDBJ databases">
        <authorList>
            <person name="Varghese N."/>
            <person name="Submissions S."/>
        </authorList>
    </citation>
    <scope>NUCLEOTIDE SEQUENCE [LARGE SCALE GENOMIC DNA]</scope>
    <source>
        <strain evidence="4">DSM 26134</strain>
    </source>
</reference>
<protein>
    <submittedName>
        <fullName evidence="3">Anthranilate synthase component 2</fullName>
    </submittedName>
</protein>
<dbReference type="PROSITE" id="PS51273">
    <property type="entry name" value="GATASE_TYPE_1"/>
    <property type="match status" value="1"/>
</dbReference>
<dbReference type="InterPro" id="IPR006221">
    <property type="entry name" value="TrpG/PapA_dom"/>
</dbReference>
<dbReference type="PRINTS" id="PR00099">
    <property type="entry name" value="CPSGATASE"/>
</dbReference>
<dbReference type="Gene3D" id="3.40.50.880">
    <property type="match status" value="1"/>
</dbReference>
<dbReference type="InterPro" id="IPR050472">
    <property type="entry name" value="Anth_synth/Amidotransfase"/>
</dbReference>
<dbReference type="RefSeq" id="WP_073124998.1">
    <property type="nucleotide sequence ID" value="NZ_FRAA01000009.1"/>
</dbReference>
<dbReference type="PRINTS" id="PR00096">
    <property type="entry name" value="GATASE"/>
</dbReference>
<sequence>MKTLVLDNYDSFTYNLVHIIRELEGDENLDVFRNDQIALADVAKYDRILLSPGPGLPKDSGILMDTIRTYAPDKNILGVCLGHQAIAECFGGALYNLPDVLHGIATNVHVKAEDALFKGLPEQFKICRYHSWAVDPNQTGDIMVTAVDDNNEVMALAHKEYSLRGVQFHPESILTEHGIQMMDNWMKL</sequence>
<accession>A0A1M6VPL6</accession>
<dbReference type="Pfam" id="PF00117">
    <property type="entry name" value="GATase"/>
    <property type="match status" value="1"/>
</dbReference>
<dbReference type="FunFam" id="3.40.50.880:FF:000003">
    <property type="entry name" value="Anthranilate synthase component II"/>
    <property type="match status" value="1"/>
</dbReference>
<dbReference type="Proteomes" id="UP000184474">
    <property type="component" value="Unassembled WGS sequence"/>
</dbReference>
<evidence type="ECO:0000313" key="4">
    <source>
        <dbReference type="Proteomes" id="UP000184474"/>
    </source>
</evidence>
<keyword evidence="4" id="KW-1185">Reference proteome</keyword>
<dbReference type="GO" id="GO:0004049">
    <property type="term" value="F:anthranilate synthase activity"/>
    <property type="evidence" value="ECO:0007669"/>
    <property type="project" value="TreeGrafter"/>
</dbReference>
<dbReference type="PANTHER" id="PTHR43418">
    <property type="entry name" value="MULTIFUNCTIONAL TRYPTOPHAN BIOSYNTHESIS PROTEIN-RELATED"/>
    <property type="match status" value="1"/>
</dbReference>
<feature type="domain" description="Glutamine amidotransferase" evidence="2">
    <location>
        <begin position="4"/>
        <end position="185"/>
    </location>
</feature>
<dbReference type="PRINTS" id="PR00097">
    <property type="entry name" value="ANTSNTHASEII"/>
</dbReference>
<dbReference type="PANTHER" id="PTHR43418:SF4">
    <property type="entry name" value="MULTIFUNCTIONAL TRYPTOPHAN BIOSYNTHESIS PROTEIN"/>
    <property type="match status" value="1"/>
</dbReference>
<keyword evidence="1" id="KW-0315">Glutamine amidotransferase</keyword>
<dbReference type="CDD" id="cd01743">
    <property type="entry name" value="GATase1_Anthranilate_Synthase"/>
    <property type="match status" value="1"/>
</dbReference>
<dbReference type="InterPro" id="IPR017926">
    <property type="entry name" value="GATASE"/>
</dbReference>
<dbReference type="EMBL" id="FRAA01000009">
    <property type="protein sequence ID" value="SHK83275.1"/>
    <property type="molecule type" value="Genomic_DNA"/>
</dbReference>
<dbReference type="GO" id="GO:0000162">
    <property type="term" value="P:L-tryptophan biosynthetic process"/>
    <property type="evidence" value="ECO:0007669"/>
    <property type="project" value="TreeGrafter"/>
</dbReference>
<evidence type="ECO:0000313" key="3">
    <source>
        <dbReference type="EMBL" id="SHK83275.1"/>
    </source>
</evidence>
<evidence type="ECO:0000256" key="1">
    <source>
        <dbReference type="ARBA" id="ARBA00022962"/>
    </source>
</evidence>